<dbReference type="EMBL" id="CM043015">
    <property type="protein sequence ID" value="KAI4471897.1"/>
    <property type="molecule type" value="Genomic_DNA"/>
</dbReference>
<accession>A0ACB9TYS4</accession>
<evidence type="ECO:0000313" key="2">
    <source>
        <dbReference type="Proteomes" id="UP001056778"/>
    </source>
</evidence>
<proteinExistence type="predicted"/>
<reference evidence="1" key="1">
    <citation type="submission" date="2022-04" db="EMBL/GenBank/DDBJ databases">
        <title>Chromosome-scale genome assembly of Holotrichia oblita Faldermann.</title>
        <authorList>
            <person name="Rongchong L."/>
        </authorList>
    </citation>
    <scope>NUCLEOTIDE SEQUENCE</scope>
    <source>
        <strain evidence="1">81SQS9</strain>
    </source>
</reference>
<dbReference type="Proteomes" id="UP001056778">
    <property type="component" value="Chromosome 1"/>
</dbReference>
<organism evidence="1 2">
    <name type="scientific">Holotrichia oblita</name>
    <name type="common">Chafer beetle</name>
    <dbReference type="NCBI Taxonomy" id="644536"/>
    <lineage>
        <taxon>Eukaryota</taxon>
        <taxon>Metazoa</taxon>
        <taxon>Ecdysozoa</taxon>
        <taxon>Arthropoda</taxon>
        <taxon>Hexapoda</taxon>
        <taxon>Insecta</taxon>
        <taxon>Pterygota</taxon>
        <taxon>Neoptera</taxon>
        <taxon>Endopterygota</taxon>
        <taxon>Coleoptera</taxon>
        <taxon>Polyphaga</taxon>
        <taxon>Scarabaeiformia</taxon>
        <taxon>Scarabaeidae</taxon>
        <taxon>Melolonthinae</taxon>
        <taxon>Holotrichia</taxon>
    </lineage>
</organism>
<comment type="caution">
    <text evidence="1">The sequence shown here is derived from an EMBL/GenBank/DDBJ whole genome shotgun (WGS) entry which is preliminary data.</text>
</comment>
<keyword evidence="2" id="KW-1185">Reference proteome</keyword>
<gene>
    <name evidence="1" type="ORF">MML48_1g19169</name>
</gene>
<sequence>MFWKRKKIKYAAVNKAGDDDIDLDHPRKSVFTPSCVRSSLLTAVLLCTYFAPSIVLTFYQRWLFQKFRFPLCTVLIHLTVKFLLSLLWRTIKSCSKGKPSLSVAFEDNIKSIAPTGVFSGIDIGFSNWGLELITVSLYTMTKSTTVIFILGFAILFKLEKKTWSLCFIVVMISLGLLLFTYKSTQFNVAGFVLLLIASMCSGLRWTCVQLLLQKSKIGMRDPVDMIYFMQPWMFASIIPFAMWIEGPRIMEQMHVFSSQNLESYFTLFAKVLVGAFIAFFMEVAEVLVVTYTSSLTLSIAGIGKEILILVLAVLWNGDRMSIVNATGLFVCLTGIVAHVVHKIGNAQQAAAGADGFPTRVYEKDTSTGDERDEMSSKSLMEKAPASFLVSDSEAEGDQNDSMDLFNILNRHDR</sequence>
<evidence type="ECO:0000313" key="1">
    <source>
        <dbReference type="EMBL" id="KAI4471897.1"/>
    </source>
</evidence>
<name>A0ACB9TYS4_HOLOL</name>
<protein>
    <submittedName>
        <fullName evidence="1">Solute carrier family 35</fullName>
    </submittedName>
</protein>